<feature type="region of interest" description="Disordered" evidence="1">
    <location>
        <begin position="151"/>
        <end position="183"/>
    </location>
</feature>
<sequence>MLEKTNKISVVRNCIGLGEEVQPPSYVVPQNSTNNFYQKAGLTEIKAKENSLNQTPPAAIHCPHCENMAKNFLYLESLIRTNAATAHQGKSKCSVCDSSLCYLEYVNKSILEVFGNFDSIAKAAKAFRSDPTKLMKGMVKKKLSAKKPLMMENPSNASTETTKKIPPKRAVRKNTQSTSNSNVENMEVSKIESKMSKHCVPSKKKKGVGKLLRHKKNFMRFMSTDTSVGLAKKSISSKRKLLDKKLKSVK</sequence>
<feature type="compositionally biased region" description="Polar residues" evidence="1">
    <location>
        <begin position="173"/>
        <end position="183"/>
    </location>
</feature>
<evidence type="ECO:0000256" key="1">
    <source>
        <dbReference type="SAM" id="MobiDB-lite"/>
    </source>
</evidence>
<dbReference type="RefSeq" id="XP_005187995.3">
    <property type="nucleotide sequence ID" value="XM_005187938.4"/>
</dbReference>
<accession>A0A1I8NE02</accession>
<protein>
    <submittedName>
        <fullName evidence="2">Uncharacterized protein</fullName>
    </submittedName>
</protein>
<dbReference type="VEuPathDB" id="VectorBase:MDOA014218"/>
<dbReference type="EnsemblMetazoa" id="MDOA014218-RA">
    <property type="protein sequence ID" value="MDOA014218-PA"/>
    <property type="gene ID" value="MDOA014218"/>
</dbReference>
<gene>
    <name evidence="2" type="primary">101894826</name>
</gene>
<dbReference type="STRING" id="7370.A0A1I8NE02"/>
<proteinExistence type="predicted"/>
<dbReference type="OrthoDB" id="8035072at2759"/>
<dbReference type="KEGG" id="mde:101894826"/>
<name>A0A1I8NE02_MUSDO</name>
<organism evidence="2">
    <name type="scientific">Musca domestica</name>
    <name type="common">House fly</name>
    <dbReference type="NCBI Taxonomy" id="7370"/>
    <lineage>
        <taxon>Eukaryota</taxon>
        <taxon>Metazoa</taxon>
        <taxon>Ecdysozoa</taxon>
        <taxon>Arthropoda</taxon>
        <taxon>Hexapoda</taxon>
        <taxon>Insecta</taxon>
        <taxon>Pterygota</taxon>
        <taxon>Neoptera</taxon>
        <taxon>Endopterygota</taxon>
        <taxon>Diptera</taxon>
        <taxon>Brachycera</taxon>
        <taxon>Muscomorpha</taxon>
        <taxon>Muscoidea</taxon>
        <taxon>Muscidae</taxon>
        <taxon>Musca</taxon>
    </lineage>
</organism>
<dbReference type="AlphaFoldDB" id="A0A1I8NE02"/>
<dbReference type="VEuPathDB" id="VectorBase:MDOMA2_012509"/>
<evidence type="ECO:0000313" key="2">
    <source>
        <dbReference type="EnsemblMetazoa" id="MDOA014218-PA"/>
    </source>
</evidence>
<dbReference type="eggNOG" id="ENOG502T946">
    <property type="taxonomic scope" value="Eukaryota"/>
</dbReference>
<reference evidence="2" key="1">
    <citation type="submission" date="2020-05" db="UniProtKB">
        <authorList>
            <consortium name="EnsemblMetazoa"/>
        </authorList>
    </citation>
    <scope>IDENTIFICATION</scope>
    <source>
        <strain evidence="2">Aabys</strain>
    </source>
</reference>